<proteinExistence type="predicted"/>
<accession>A0ABQ6ZD82</accession>
<feature type="transmembrane region" description="Helical" evidence="1">
    <location>
        <begin position="82"/>
        <end position="101"/>
    </location>
</feature>
<keyword evidence="1" id="KW-0812">Transmembrane</keyword>
<keyword evidence="3" id="KW-1185">Reference proteome</keyword>
<reference evidence="2 3" key="1">
    <citation type="submission" date="2017-10" db="EMBL/GenBank/DDBJ databases">
        <title>Whole genome sequencing of members of genus Pseudoxanthomonas.</title>
        <authorList>
            <person name="Kumar S."/>
            <person name="Bansal K."/>
            <person name="Kaur A."/>
            <person name="Patil P."/>
            <person name="Sharma S."/>
            <person name="Patil P.B."/>
        </authorList>
    </citation>
    <scope>NUCLEOTIDE SEQUENCE [LARGE SCALE GENOMIC DNA]</scope>
    <source>
        <strain evidence="2 3">DSM 17109</strain>
    </source>
</reference>
<name>A0ABQ6ZD82_9GAMM</name>
<protein>
    <recommendedName>
        <fullName evidence="4">DUF1097 domain-containing protein</fullName>
    </recommendedName>
</protein>
<keyword evidence="1" id="KW-1133">Transmembrane helix</keyword>
<keyword evidence="1" id="KW-0472">Membrane</keyword>
<feature type="transmembrane region" description="Helical" evidence="1">
    <location>
        <begin position="137"/>
        <end position="155"/>
    </location>
</feature>
<gene>
    <name evidence="2" type="ORF">CSC78_16830</name>
</gene>
<feature type="transmembrane region" description="Helical" evidence="1">
    <location>
        <begin position="58"/>
        <end position="76"/>
    </location>
</feature>
<sequence length="167" mass="17135">MNTTMSRNTYVLTTLIAAVTAAGAAAISLSLALPVWAMFIGWIAFYTRGLTLRAAIENLACVGAGLVLGLMATLGLQALSGATTPAVALPIIVFCVAILVVSLRGLPVMSNLLGYFLGLVAWFAAHLEPSLESVGKLFGAGTVGTTAGLVSHTLASRLLRTPARAAH</sequence>
<dbReference type="RefSeq" id="WP_162339025.1">
    <property type="nucleotide sequence ID" value="NZ_JBHSRQ010000004.1"/>
</dbReference>
<feature type="transmembrane region" description="Helical" evidence="1">
    <location>
        <begin position="108"/>
        <end position="125"/>
    </location>
</feature>
<dbReference type="InterPro" id="IPR009476">
    <property type="entry name" value="DUF1097"/>
</dbReference>
<feature type="transmembrane region" description="Helical" evidence="1">
    <location>
        <begin position="15"/>
        <end position="46"/>
    </location>
</feature>
<organism evidence="2 3">
    <name type="scientific">Pseudoxanthomonas japonensis</name>
    <dbReference type="NCBI Taxonomy" id="69284"/>
    <lineage>
        <taxon>Bacteria</taxon>
        <taxon>Pseudomonadati</taxon>
        <taxon>Pseudomonadota</taxon>
        <taxon>Gammaproteobacteria</taxon>
        <taxon>Lysobacterales</taxon>
        <taxon>Lysobacteraceae</taxon>
        <taxon>Pseudoxanthomonas</taxon>
    </lineage>
</organism>
<evidence type="ECO:0000313" key="2">
    <source>
        <dbReference type="EMBL" id="KAF1722873.1"/>
    </source>
</evidence>
<dbReference type="Proteomes" id="UP000781710">
    <property type="component" value="Unassembled WGS sequence"/>
</dbReference>
<comment type="caution">
    <text evidence="2">The sequence shown here is derived from an EMBL/GenBank/DDBJ whole genome shotgun (WGS) entry which is preliminary data.</text>
</comment>
<evidence type="ECO:0000256" key="1">
    <source>
        <dbReference type="SAM" id="Phobius"/>
    </source>
</evidence>
<dbReference type="EMBL" id="PDWW01000031">
    <property type="protein sequence ID" value="KAF1722873.1"/>
    <property type="molecule type" value="Genomic_DNA"/>
</dbReference>
<dbReference type="Pfam" id="PF06496">
    <property type="entry name" value="DUF1097"/>
    <property type="match status" value="1"/>
</dbReference>
<evidence type="ECO:0008006" key="4">
    <source>
        <dbReference type="Google" id="ProtNLM"/>
    </source>
</evidence>
<evidence type="ECO:0000313" key="3">
    <source>
        <dbReference type="Proteomes" id="UP000781710"/>
    </source>
</evidence>